<name>A0A699RCP9_TANCI</name>
<dbReference type="AlphaFoldDB" id="A0A699RCP9"/>
<reference evidence="1" key="1">
    <citation type="journal article" date="2019" name="Sci. Rep.">
        <title>Draft genome of Tanacetum cinerariifolium, the natural source of mosquito coil.</title>
        <authorList>
            <person name="Yamashiro T."/>
            <person name="Shiraishi A."/>
            <person name="Satake H."/>
            <person name="Nakayama K."/>
        </authorList>
    </citation>
    <scope>NUCLEOTIDE SEQUENCE</scope>
</reference>
<accession>A0A699RCP9</accession>
<protein>
    <submittedName>
        <fullName evidence="1">Uncharacterized protein</fullName>
    </submittedName>
</protein>
<dbReference type="EMBL" id="BKCJ011088085">
    <property type="protein sequence ID" value="GFC83168.1"/>
    <property type="molecule type" value="Genomic_DNA"/>
</dbReference>
<evidence type="ECO:0000313" key="1">
    <source>
        <dbReference type="EMBL" id="GFC83168.1"/>
    </source>
</evidence>
<comment type="caution">
    <text evidence="1">The sequence shown here is derived from an EMBL/GenBank/DDBJ whole genome shotgun (WGS) entry which is preliminary data.</text>
</comment>
<feature type="non-terminal residue" evidence="1">
    <location>
        <position position="1"/>
    </location>
</feature>
<proteinExistence type="predicted"/>
<sequence>ISDIDANQDIYLVNVHRDEDIFGVNDQHDTSMFYADKDLQNEHERIVREKAQQIKEVNLAWDDIQAKVDADYELAQRLQAEEQDQLTDAEKARFFMDFLQKRRKFFAAKRAEEIRNKPPTKAQQRSLMCTY</sequence>
<organism evidence="1">
    <name type="scientific">Tanacetum cinerariifolium</name>
    <name type="common">Dalmatian daisy</name>
    <name type="synonym">Chrysanthemum cinerariifolium</name>
    <dbReference type="NCBI Taxonomy" id="118510"/>
    <lineage>
        <taxon>Eukaryota</taxon>
        <taxon>Viridiplantae</taxon>
        <taxon>Streptophyta</taxon>
        <taxon>Embryophyta</taxon>
        <taxon>Tracheophyta</taxon>
        <taxon>Spermatophyta</taxon>
        <taxon>Magnoliopsida</taxon>
        <taxon>eudicotyledons</taxon>
        <taxon>Gunneridae</taxon>
        <taxon>Pentapetalae</taxon>
        <taxon>asterids</taxon>
        <taxon>campanulids</taxon>
        <taxon>Asterales</taxon>
        <taxon>Asteraceae</taxon>
        <taxon>Asteroideae</taxon>
        <taxon>Anthemideae</taxon>
        <taxon>Anthemidinae</taxon>
        <taxon>Tanacetum</taxon>
    </lineage>
</organism>
<gene>
    <name evidence="1" type="ORF">Tci_855138</name>
</gene>